<dbReference type="PROSITE" id="PS50850">
    <property type="entry name" value="MFS"/>
    <property type="match status" value="1"/>
</dbReference>
<keyword evidence="3" id="KW-1003">Cell membrane</keyword>
<dbReference type="CDD" id="cd17477">
    <property type="entry name" value="MFS_YcaD_like"/>
    <property type="match status" value="1"/>
</dbReference>
<sequence>MFKKNFIILSIIVSISGMTQGMLLPLIAIIFEHDNVSTFVNGLHASSIYIGVFLASLFLEGLLRKFGYKNLIIIGGAIIFLSLGLFPILENMTIWFILRLLVGVGDNMLHFSTQSWLTESTPRHKLGRIISIYGLSFSAGFMVGPLLSKLYDIHEALPFVASSILTLCACSLILLLKNQYPEVQTSNISLKNTTANFGKVMKTSWVAFLFPMMYGVLEACLNSNFPVFAMKNGVDVNLIILIIPAYSLGAILFQVPLGMISDKVNRNVLLSIVTFVGACIFTLCQFFTSNGYVLLTLFFIAGIFIGSLYSLGVTLMTEITPKVLLPAGNLMCGLIFSIGSITGPIIGGMTIQFSHNTQFFSFIAVILLLISMATIYDYRKRLTIRNEG</sequence>
<keyword evidence="5 7" id="KW-1133">Transmembrane helix</keyword>
<dbReference type="SUPFAM" id="SSF103473">
    <property type="entry name" value="MFS general substrate transporter"/>
    <property type="match status" value="1"/>
</dbReference>
<feature type="transmembrane region" description="Helical" evidence="7">
    <location>
        <begin position="267"/>
        <end position="288"/>
    </location>
</feature>
<dbReference type="Gene3D" id="1.20.1250.20">
    <property type="entry name" value="MFS general substrate transporter like domains"/>
    <property type="match status" value="2"/>
</dbReference>
<dbReference type="RefSeq" id="WP_101041987.1">
    <property type="nucleotide sequence ID" value="NZ_CP073801.1"/>
</dbReference>
<keyword evidence="4 7" id="KW-0812">Transmembrane</keyword>
<feature type="transmembrane region" description="Helical" evidence="7">
    <location>
        <begin position="157"/>
        <end position="176"/>
    </location>
</feature>
<feature type="transmembrane region" description="Helical" evidence="7">
    <location>
        <begin position="94"/>
        <end position="111"/>
    </location>
</feature>
<dbReference type="Pfam" id="PF07690">
    <property type="entry name" value="MFS_1"/>
    <property type="match status" value="1"/>
</dbReference>
<comment type="subcellular location">
    <subcellularLocation>
        <location evidence="1">Cell membrane</location>
        <topology evidence="1">Multi-pass membrane protein</topology>
    </subcellularLocation>
</comment>
<evidence type="ECO:0000313" key="10">
    <source>
        <dbReference type="Proteomes" id="UP000233482"/>
    </source>
</evidence>
<evidence type="ECO:0000313" key="9">
    <source>
        <dbReference type="EMBL" id="PKE26884.1"/>
    </source>
</evidence>
<dbReference type="GO" id="GO:0022857">
    <property type="term" value="F:transmembrane transporter activity"/>
    <property type="evidence" value="ECO:0007669"/>
    <property type="project" value="InterPro"/>
</dbReference>
<evidence type="ECO:0000256" key="5">
    <source>
        <dbReference type="ARBA" id="ARBA00022989"/>
    </source>
</evidence>
<accession>A0A855GLP8</accession>
<evidence type="ECO:0000256" key="1">
    <source>
        <dbReference type="ARBA" id="ARBA00004651"/>
    </source>
</evidence>
<dbReference type="InterPro" id="IPR011701">
    <property type="entry name" value="MFS"/>
</dbReference>
<proteinExistence type="predicted"/>
<dbReference type="InterPro" id="IPR036259">
    <property type="entry name" value="MFS_trans_sf"/>
</dbReference>
<feature type="transmembrane region" description="Helical" evidence="7">
    <location>
        <begin position="43"/>
        <end position="63"/>
    </location>
</feature>
<feature type="transmembrane region" description="Helical" evidence="7">
    <location>
        <begin position="294"/>
        <end position="316"/>
    </location>
</feature>
<dbReference type="AlphaFoldDB" id="A0A855GLP8"/>
<gene>
    <name evidence="9" type="ORF">CW686_02900</name>
</gene>
<name>A0A855GLP8_9STAP</name>
<feature type="transmembrane region" description="Helical" evidence="7">
    <location>
        <begin position="132"/>
        <end position="151"/>
    </location>
</feature>
<dbReference type="PANTHER" id="PTHR23521:SF2">
    <property type="entry name" value="TRANSPORTER MFS SUPERFAMILY"/>
    <property type="match status" value="1"/>
</dbReference>
<comment type="caution">
    <text evidence="9">The sequence shown here is derived from an EMBL/GenBank/DDBJ whole genome shotgun (WGS) entry which is preliminary data.</text>
</comment>
<feature type="transmembrane region" description="Helical" evidence="7">
    <location>
        <begin position="323"/>
        <end position="347"/>
    </location>
</feature>
<feature type="domain" description="Major facilitator superfamily (MFS) profile" evidence="8">
    <location>
        <begin position="5"/>
        <end position="382"/>
    </location>
</feature>
<evidence type="ECO:0000256" key="2">
    <source>
        <dbReference type="ARBA" id="ARBA00022448"/>
    </source>
</evidence>
<evidence type="ECO:0000256" key="4">
    <source>
        <dbReference type="ARBA" id="ARBA00022692"/>
    </source>
</evidence>
<feature type="transmembrane region" description="Helical" evidence="7">
    <location>
        <begin position="236"/>
        <end position="255"/>
    </location>
</feature>
<evidence type="ECO:0000256" key="3">
    <source>
        <dbReference type="ARBA" id="ARBA00022475"/>
    </source>
</evidence>
<evidence type="ECO:0000256" key="6">
    <source>
        <dbReference type="ARBA" id="ARBA00023136"/>
    </source>
</evidence>
<feature type="transmembrane region" description="Helical" evidence="7">
    <location>
        <begin position="359"/>
        <end position="378"/>
    </location>
</feature>
<protein>
    <submittedName>
        <fullName evidence="9">MFS transporter</fullName>
    </submittedName>
</protein>
<dbReference type="EMBL" id="PIXC01000004">
    <property type="protein sequence ID" value="PKE26884.1"/>
    <property type="molecule type" value="Genomic_DNA"/>
</dbReference>
<dbReference type="Proteomes" id="UP000233482">
    <property type="component" value="Unassembled WGS sequence"/>
</dbReference>
<reference evidence="9 10" key="1">
    <citation type="submission" date="2017-12" db="EMBL/GenBank/DDBJ databases">
        <title>Genomics of Macrococcus caseolyticus.</title>
        <authorList>
            <person name="MacFadyen A.C."/>
            <person name="Paterson G.K."/>
        </authorList>
    </citation>
    <scope>NUCLEOTIDE SEQUENCE [LARGE SCALE GENOMIC DNA]</scope>
    <source>
        <strain evidence="9 10">5788_EF188</strain>
    </source>
</reference>
<feature type="transmembrane region" description="Helical" evidence="7">
    <location>
        <begin position="70"/>
        <end position="88"/>
    </location>
</feature>
<keyword evidence="6 7" id="KW-0472">Membrane</keyword>
<dbReference type="PANTHER" id="PTHR23521">
    <property type="entry name" value="TRANSPORTER MFS SUPERFAMILY"/>
    <property type="match status" value="1"/>
</dbReference>
<dbReference type="GO" id="GO:0005886">
    <property type="term" value="C:plasma membrane"/>
    <property type="evidence" value="ECO:0007669"/>
    <property type="project" value="UniProtKB-SubCell"/>
</dbReference>
<organism evidence="9 10">
    <name type="scientific">Macrococcoides caseolyticum</name>
    <dbReference type="NCBI Taxonomy" id="69966"/>
    <lineage>
        <taxon>Bacteria</taxon>
        <taxon>Bacillati</taxon>
        <taxon>Bacillota</taxon>
        <taxon>Bacilli</taxon>
        <taxon>Bacillales</taxon>
        <taxon>Staphylococcaceae</taxon>
        <taxon>Macrococcoides</taxon>
    </lineage>
</organism>
<dbReference type="InterPro" id="IPR020846">
    <property type="entry name" value="MFS_dom"/>
</dbReference>
<evidence type="ECO:0000256" key="7">
    <source>
        <dbReference type="SAM" id="Phobius"/>
    </source>
</evidence>
<evidence type="ECO:0000259" key="8">
    <source>
        <dbReference type="PROSITE" id="PS50850"/>
    </source>
</evidence>
<dbReference type="InterPro" id="IPR047200">
    <property type="entry name" value="MFS_YcaD-like"/>
</dbReference>
<keyword evidence="2" id="KW-0813">Transport</keyword>
<feature type="transmembrane region" description="Helical" evidence="7">
    <location>
        <begin position="7"/>
        <end position="31"/>
    </location>
</feature>